<organism evidence="1 2">
    <name type="scientific">Gossypium aridum</name>
    <name type="common">American cotton</name>
    <name type="synonym">Erioxylum aridum</name>
    <dbReference type="NCBI Taxonomy" id="34290"/>
    <lineage>
        <taxon>Eukaryota</taxon>
        <taxon>Viridiplantae</taxon>
        <taxon>Streptophyta</taxon>
        <taxon>Embryophyta</taxon>
        <taxon>Tracheophyta</taxon>
        <taxon>Spermatophyta</taxon>
        <taxon>Magnoliopsida</taxon>
        <taxon>eudicotyledons</taxon>
        <taxon>Gunneridae</taxon>
        <taxon>Pentapetalae</taxon>
        <taxon>rosids</taxon>
        <taxon>malvids</taxon>
        <taxon>Malvales</taxon>
        <taxon>Malvaceae</taxon>
        <taxon>Malvoideae</taxon>
        <taxon>Gossypium</taxon>
    </lineage>
</organism>
<evidence type="ECO:0000313" key="1">
    <source>
        <dbReference type="EMBL" id="MBA0698752.1"/>
    </source>
</evidence>
<sequence>MEDEMANLRLDEEEEDAFQEDAKVTEQDLQFSLVGTCLTDNVFLEYNTRISSLGLQQYMQIKVHLDVRLALKQNRRFNWELERIMIGSNVKNSVFFASFVVNLDMGKFLSNEASTMGGPARVSRWLRKLDGTSSRNLKKERGSVSRKTRDATRNLGPTINYRFGDANEGILIGFNGIIQKGFRP</sequence>
<name>A0A7J8YHB9_GOSAI</name>
<gene>
    <name evidence="1" type="ORF">Goari_000447</name>
</gene>
<accession>A0A7J8YHB9</accession>
<dbReference type="Proteomes" id="UP000593577">
    <property type="component" value="Unassembled WGS sequence"/>
</dbReference>
<keyword evidence="2" id="KW-1185">Reference proteome</keyword>
<reference evidence="1 2" key="1">
    <citation type="journal article" date="2019" name="Genome Biol. Evol.">
        <title>Insights into the evolution of the New World diploid cottons (Gossypium, subgenus Houzingenia) based on genome sequencing.</title>
        <authorList>
            <person name="Grover C.E."/>
            <person name="Arick M.A. 2nd"/>
            <person name="Thrash A."/>
            <person name="Conover J.L."/>
            <person name="Sanders W.S."/>
            <person name="Peterson D.G."/>
            <person name="Frelichowski J.E."/>
            <person name="Scheffler J.A."/>
            <person name="Scheffler B.E."/>
            <person name="Wendel J.F."/>
        </authorList>
    </citation>
    <scope>NUCLEOTIDE SEQUENCE [LARGE SCALE GENOMIC DNA]</scope>
    <source>
        <strain evidence="1">185</strain>
        <tissue evidence="1">Leaf</tissue>
    </source>
</reference>
<protein>
    <submittedName>
        <fullName evidence="1">Uncharacterized protein</fullName>
    </submittedName>
</protein>
<comment type="caution">
    <text evidence="1">The sequence shown here is derived from an EMBL/GenBank/DDBJ whole genome shotgun (WGS) entry which is preliminary data.</text>
</comment>
<proteinExistence type="predicted"/>
<dbReference type="EMBL" id="JABFAA010000013">
    <property type="protein sequence ID" value="MBA0698752.1"/>
    <property type="molecule type" value="Genomic_DNA"/>
</dbReference>
<evidence type="ECO:0000313" key="2">
    <source>
        <dbReference type="Proteomes" id="UP000593577"/>
    </source>
</evidence>
<dbReference type="AlphaFoldDB" id="A0A7J8YHB9"/>